<protein>
    <recommendedName>
        <fullName evidence="6">LPS-assembly lipoprotein LptE</fullName>
    </recommendedName>
</protein>
<keyword evidence="3 6" id="KW-0564">Palmitate</keyword>
<keyword evidence="2 6" id="KW-0472">Membrane</keyword>
<accession>A0ABV6CA89</accession>
<keyword evidence="1 6" id="KW-0732">Signal</keyword>
<dbReference type="PROSITE" id="PS51257">
    <property type="entry name" value="PROKAR_LIPOPROTEIN"/>
    <property type="match status" value="1"/>
</dbReference>
<comment type="function">
    <text evidence="6">Together with LptD, is involved in the assembly of lipopolysaccharide (LPS) at the surface of the outer membrane. Required for the proper assembly of LptD. Binds LPS and may serve as the LPS recognition site at the outer membrane.</text>
</comment>
<evidence type="ECO:0000256" key="2">
    <source>
        <dbReference type="ARBA" id="ARBA00023136"/>
    </source>
</evidence>
<dbReference type="RefSeq" id="WP_385876995.1">
    <property type="nucleotide sequence ID" value="NZ_JBHLXE010000084.1"/>
</dbReference>
<evidence type="ECO:0000256" key="5">
    <source>
        <dbReference type="ARBA" id="ARBA00023288"/>
    </source>
</evidence>
<reference evidence="7 8" key="1">
    <citation type="submission" date="2024-09" db="EMBL/GenBank/DDBJ databases">
        <authorList>
            <person name="Sun Q."/>
            <person name="Mori K."/>
        </authorList>
    </citation>
    <scope>NUCLEOTIDE SEQUENCE [LARGE SCALE GENOMIC DNA]</scope>
    <source>
        <strain evidence="7 8">CCM 8545</strain>
    </source>
</reference>
<gene>
    <name evidence="6 7" type="primary">lptE</name>
    <name evidence="7" type="ORF">ACFFIT_07270</name>
</gene>
<evidence type="ECO:0000313" key="8">
    <source>
        <dbReference type="Proteomes" id="UP001589758"/>
    </source>
</evidence>
<keyword evidence="4 6" id="KW-0998">Cell outer membrane</keyword>
<name>A0ABV6CA89_9GAMM</name>
<dbReference type="PANTHER" id="PTHR38098">
    <property type="entry name" value="LPS-ASSEMBLY LIPOPROTEIN LPTE"/>
    <property type="match status" value="1"/>
</dbReference>
<dbReference type="EMBL" id="JBHLXE010000084">
    <property type="protein sequence ID" value="MFC0179886.1"/>
    <property type="molecule type" value="Genomic_DNA"/>
</dbReference>
<dbReference type="Pfam" id="PF04390">
    <property type="entry name" value="LptE"/>
    <property type="match status" value="1"/>
</dbReference>
<dbReference type="Gene3D" id="3.30.160.150">
    <property type="entry name" value="Lipoprotein like domain"/>
    <property type="match status" value="1"/>
</dbReference>
<comment type="subunit">
    <text evidence="6">Component of the lipopolysaccharide transport and assembly complex. Interacts with LptD.</text>
</comment>
<comment type="similarity">
    <text evidence="6">Belongs to the LptE lipoprotein family.</text>
</comment>
<evidence type="ECO:0000256" key="6">
    <source>
        <dbReference type="HAMAP-Rule" id="MF_01186"/>
    </source>
</evidence>
<evidence type="ECO:0000256" key="4">
    <source>
        <dbReference type="ARBA" id="ARBA00023237"/>
    </source>
</evidence>
<dbReference type="PANTHER" id="PTHR38098:SF1">
    <property type="entry name" value="LPS-ASSEMBLY LIPOPROTEIN LPTE"/>
    <property type="match status" value="1"/>
</dbReference>
<sequence>MEKSMHRFNSRSLLNRFSALCFLISITLLLSACGFSLRGTTYTIPSQLKTIELFSSDPNGPLNRALRNELRLNNVKVITASQNLLADKTMQNSLAHPRFGVVSSNEFRDTVSIFANGKSAEYQLSLEVTAHLIIPNSGIYPINVKVQRSFFDNPLAAMQKNSEQEIIREELRVQAAQELVRRLSSFRPEMITEND</sequence>
<evidence type="ECO:0000256" key="1">
    <source>
        <dbReference type="ARBA" id="ARBA00022729"/>
    </source>
</evidence>
<dbReference type="Proteomes" id="UP001589758">
    <property type="component" value="Unassembled WGS sequence"/>
</dbReference>
<comment type="caution">
    <text evidence="7">The sequence shown here is derived from an EMBL/GenBank/DDBJ whole genome shotgun (WGS) entry which is preliminary data.</text>
</comment>
<dbReference type="HAMAP" id="MF_01186">
    <property type="entry name" value="LPS_assembly_LptE"/>
    <property type="match status" value="1"/>
</dbReference>
<evidence type="ECO:0000313" key="7">
    <source>
        <dbReference type="EMBL" id="MFC0179886.1"/>
    </source>
</evidence>
<dbReference type="InterPro" id="IPR007485">
    <property type="entry name" value="LPS_assembly_LptE"/>
</dbReference>
<proteinExistence type="inferred from homology"/>
<comment type="subcellular location">
    <subcellularLocation>
        <location evidence="6">Cell outer membrane</location>
        <topology evidence="6">Lipid-anchor</topology>
    </subcellularLocation>
</comment>
<keyword evidence="8" id="KW-1185">Reference proteome</keyword>
<keyword evidence="5 6" id="KW-0449">Lipoprotein</keyword>
<organism evidence="7 8">
    <name type="scientific">Thorsellia kenyensis</name>
    <dbReference type="NCBI Taxonomy" id="1549888"/>
    <lineage>
        <taxon>Bacteria</taxon>
        <taxon>Pseudomonadati</taxon>
        <taxon>Pseudomonadota</taxon>
        <taxon>Gammaproteobacteria</taxon>
        <taxon>Enterobacterales</taxon>
        <taxon>Thorselliaceae</taxon>
        <taxon>Thorsellia</taxon>
    </lineage>
</organism>
<evidence type="ECO:0000256" key="3">
    <source>
        <dbReference type="ARBA" id="ARBA00023139"/>
    </source>
</evidence>